<sequence length="145" mass="15153">MPIEAALIKPVVDVLLGLFRQGENLRLKNNAEAALREAIRELLLASPDDNKAEARIAIAKAAGILSEDVVLAEDMLKKTRAAKARTRGKAATGRKRKPAGTKASKPAAKSAPAKKAAKAASKKTAPKTRTGTPAKKAAKPAAKKS</sequence>
<feature type="compositionally biased region" description="Basic residues" evidence="1">
    <location>
        <begin position="115"/>
        <end position="126"/>
    </location>
</feature>
<dbReference type="Proteomes" id="UP001595705">
    <property type="component" value="Unassembled WGS sequence"/>
</dbReference>
<reference evidence="3" key="1">
    <citation type="journal article" date="2019" name="Int. J. Syst. Evol. Microbiol.">
        <title>The Global Catalogue of Microorganisms (GCM) 10K type strain sequencing project: providing services to taxonomists for standard genome sequencing and annotation.</title>
        <authorList>
            <consortium name="The Broad Institute Genomics Platform"/>
            <consortium name="The Broad Institute Genome Sequencing Center for Infectious Disease"/>
            <person name="Wu L."/>
            <person name="Ma J."/>
        </authorList>
    </citation>
    <scope>NUCLEOTIDE SEQUENCE [LARGE SCALE GENOMIC DNA]</scope>
    <source>
        <strain evidence="3">KCTC 42441</strain>
    </source>
</reference>
<feature type="compositionally biased region" description="Low complexity" evidence="1">
    <location>
        <begin position="100"/>
        <end position="114"/>
    </location>
</feature>
<proteinExistence type="predicted"/>
<evidence type="ECO:0000256" key="1">
    <source>
        <dbReference type="SAM" id="MobiDB-lite"/>
    </source>
</evidence>
<keyword evidence="3" id="KW-1185">Reference proteome</keyword>
<comment type="caution">
    <text evidence="2">The sequence shown here is derived from an EMBL/GenBank/DDBJ whole genome shotgun (WGS) entry which is preliminary data.</text>
</comment>
<feature type="compositionally biased region" description="Basic residues" evidence="1">
    <location>
        <begin position="80"/>
        <end position="99"/>
    </location>
</feature>
<accession>A0ABV7XLX5</accession>
<feature type="compositionally biased region" description="Basic residues" evidence="1">
    <location>
        <begin position="136"/>
        <end position="145"/>
    </location>
</feature>
<evidence type="ECO:0000313" key="3">
    <source>
        <dbReference type="Proteomes" id="UP001595705"/>
    </source>
</evidence>
<dbReference type="RefSeq" id="WP_386743495.1">
    <property type="nucleotide sequence ID" value="NZ_JBHRYA010000007.1"/>
</dbReference>
<protein>
    <submittedName>
        <fullName evidence="2">Uncharacterized protein</fullName>
    </submittedName>
</protein>
<evidence type="ECO:0000313" key="2">
    <source>
        <dbReference type="EMBL" id="MFC3716387.1"/>
    </source>
</evidence>
<dbReference type="EMBL" id="JBHRYA010000007">
    <property type="protein sequence ID" value="MFC3716387.1"/>
    <property type="molecule type" value="Genomic_DNA"/>
</dbReference>
<gene>
    <name evidence="2" type="ORF">ACFONC_09490</name>
</gene>
<organism evidence="2 3">
    <name type="scientific">Luteimonas soli</name>
    <dbReference type="NCBI Taxonomy" id="1648966"/>
    <lineage>
        <taxon>Bacteria</taxon>
        <taxon>Pseudomonadati</taxon>
        <taxon>Pseudomonadota</taxon>
        <taxon>Gammaproteobacteria</taxon>
        <taxon>Lysobacterales</taxon>
        <taxon>Lysobacteraceae</taxon>
        <taxon>Luteimonas</taxon>
    </lineage>
</organism>
<feature type="region of interest" description="Disordered" evidence="1">
    <location>
        <begin position="80"/>
        <end position="145"/>
    </location>
</feature>
<name>A0ABV7XLX5_9GAMM</name>